<evidence type="ECO:0000256" key="3">
    <source>
        <dbReference type="ARBA" id="ARBA00022679"/>
    </source>
</evidence>
<protein>
    <recommendedName>
        <fullName evidence="6">Glycosyltransferase family 2 protein</fullName>
    </recommendedName>
</protein>
<organism evidence="4 5">
    <name type="scientific">Cupriavidus yeoncheonensis</name>
    <dbReference type="NCBI Taxonomy" id="1462994"/>
    <lineage>
        <taxon>Bacteria</taxon>
        <taxon>Pseudomonadati</taxon>
        <taxon>Pseudomonadota</taxon>
        <taxon>Betaproteobacteria</taxon>
        <taxon>Burkholderiales</taxon>
        <taxon>Burkholderiaceae</taxon>
        <taxon>Cupriavidus</taxon>
    </lineage>
</organism>
<dbReference type="InterPro" id="IPR029044">
    <property type="entry name" value="Nucleotide-diphossugar_trans"/>
</dbReference>
<name>A0A916IU45_9BURK</name>
<dbReference type="GO" id="GO:0016757">
    <property type="term" value="F:glycosyltransferase activity"/>
    <property type="evidence" value="ECO:0007669"/>
    <property type="project" value="UniProtKB-KW"/>
</dbReference>
<evidence type="ECO:0000256" key="2">
    <source>
        <dbReference type="ARBA" id="ARBA00022676"/>
    </source>
</evidence>
<dbReference type="Proteomes" id="UP000672934">
    <property type="component" value="Unassembled WGS sequence"/>
</dbReference>
<sequence>MTRNPSQVAVVLLNYNGAQDTLECIESLFSLTIGFRQLIVCDNASTDDSFALLTSELVDRRERYSVTWKAWGNASAFSIGCLSRKDVIDNAHPDSPLVIVDNQKNWGFAGGNNVGLRLALSNSEISHVWLLNNDTRVDANALDALLASAENRPAVGLWGATVLYDEPAGQVQALGGGALNRITAETRHLCAFTPAEEVPDNPQFIRKIEAEMAYVLGASMFATRAWLETVGLLDERYFLYYEELDWAERGRPHFALGYARDCIVVHKEGASIGTAPGGGSALSVHHLHRSRFLFARRFFTRAGIPGVIVGSLKQQMKYVLRGNFRLAKAATTGMFDGLRQRSVV</sequence>
<gene>
    <name evidence="4" type="ORF">LMG31506_02171</name>
</gene>
<accession>A0A916IU45</accession>
<comment type="similarity">
    <text evidence="1">Belongs to the glycosyltransferase 2 family.</text>
</comment>
<dbReference type="PANTHER" id="PTHR43179">
    <property type="entry name" value="RHAMNOSYLTRANSFERASE WBBL"/>
    <property type="match status" value="1"/>
</dbReference>
<keyword evidence="2" id="KW-0328">Glycosyltransferase</keyword>
<keyword evidence="5" id="KW-1185">Reference proteome</keyword>
<dbReference type="PANTHER" id="PTHR43179:SF12">
    <property type="entry name" value="GALACTOFURANOSYLTRANSFERASE GLFT2"/>
    <property type="match status" value="1"/>
</dbReference>
<proteinExistence type="inferred from homology"/>
<evidence type="ECO:0000256" key="1">
    <source>
        <dbReference type="ARBA" id="ARBA00006739"/>
    </source>
</evidence>
<dbReference type="SUPFAM" id="SSF53448">
    <property type="entry name" value="Nucleotide-diphospho-sugar transferases"/>
    <property type="match status" value="1"/>
</dbReference>
<evidence type="ECO:0000313" key="5">
    <source>
        <dbReference type="Proteomes" id="UP000672934"/>
    </source>
</evidence>
<evidence type="ECO:0000313" key="4">
    <source>
        <dbReference type="EMBL" id="CAG2140130.1"/>
    </source>
</evidence>
<reference evidence="4" key="1">
    <citation type="submission" date="2021-03" db="EMBL/GenBank/DDBJ databases">
        <authorList>
            <person name="Peeters C."/>
        </authorList>
    </citation>
    <scope>NUCLEOTIDE SEQUENCE</scope>
    <source>
        <strain evidence="4">LMG 31506</strain>
    </source>
</reference>
<dbReference type="AlphaFoldDB" id="A0A916IU45"/>
<evidence type="ECO:0008006" key="6">
    <source>
        <dbReference type="Google" id="ProtNLM"/>
    </source>
</evidence>
<comment type="caution">
    <text evidence="4">The sequence shown here is derived from an EMBL/GenBank/DDBJ whole genome shotgun (WGS) entry which is preliminary data.</text>
</comment>
<keyword evidence="3" id="KW-0808">Transferase</keyword>
<dbReference type="EMBL" id="CAJPUY010000007">
    <property type="protein sequence ID" value="CAG2140130.1"/>
    <property type="molecule type" value="Genomic_DNA"/>
</dbReference>
<dbReference type="Gene3D" id="3.90.550.10">
    <property type="entry name" value="Spore Coat Polysaccharide Biosynthesis Protein SpsA, Chain A"/>
    <property type="match status" value="1"/>
</dbReference>